<keyword evidence="3" id="KW-1185">Reference proteome</keyword>
<evidence type="ECO:0000313" key="2">
    <source>
        <dbReference type="EMBL" id="MBW4331399.1"/>
    </source>
</evidence>
<keyword evidence="1" id="KW-0472">Membrane</keyword>
<proteinExistence type="predicted"/>
<keyword evidence="1" id="KW-0812">Transmembrane</keyword>
<keyword evidence="1" id="KW-1133">Transmembrane helix</keyword>
<feature type="transmembrane region" description="Helical" evidence="1">
    <location>
        <begin position="54"/>
        <end position="79"/>
    </location>
</feature>
<sequence length="108" mass="12163">MDPDQFSPLEDSRYANLAWARYRRILKWMALFSLVVAAGSVAVLWWWLGAMRLHLAIATGLGVGLSIMLAAALMGLMFLSSGSGHDEVVDRFNRDEDIETRWNPGPRR</sequence>
<protein>
    <submittedName>
        <fullName evidence="2">Uncharacterized protein</fullName>
    </submittedName>
</protein>
<organism evidence="2 3">
    <name type="scientific">Stakelama flava</name>
    <dbReference type="NCBI Taxonomy" id="2860338"/>
    <lineage>
        <taxon>Bacteria</taxon>
        <taxon>Pseudomonadati</taxon>
        <taxon>Pseudomonadota</taxon>
        <taxon>Alphaproteobacteria</taxon>
        <taxon>Sphingomonadales</taxon>
        <taxon>Sphingomonadaceae</taxon>
        <taxon>Stakelama</taxon>
    </lineage>
</organism>
<name>A0ABS6XNE7_9SPHN</name>
<dbReference type="RefSeq" id="WP_219238508.1">
    <property type="nucleotide sequence ID" value="NZ_JAHWZX010000009.1"/>
</dbReference>
<gene>
    <name evidence="2" type="ORF">KY084_11005</name>
</gene>
<dbReference type="Proteomes" id="UP001197214">
    <property type="component" value="Unassembled WGS sequence"/>
</dbReference>
<feature type="transmembrane region" description="Helical" evidence="1">
    <location>
        <begin position="28"/>
        <end position="48"/>
    </location>
</feature>
<comment type="caution">
    <text evidence="2">The sequence shown here is derived from an EMBL/GenBank/DDBJ whole genome shotgun (WGS) entry which is preliminary data.</text>
</comment>
<evidence type="ECO:0000313" key="3">
    <source>
        <dbReference type="Proteomes" id="UP001197214"/>
    </source>
</evidence>
<dbReference type="EMBL" id="JAHWZX010000009">
    <property type="protein sequence ID" value="MBW4331399.1"/>
    <property type="molecule type" value="Genomic_DNA"/>
</dbReference>
<evidence type="ECO:0000256" key="1">
    <source>
        <dbReference type="SAM" id="Phobius"/>
    </source>
</evidence>
<accession>A0ABS6XNE7</accession>
<reference evidence="2 3" key="1">
    <citation type="submission" date="2021-07" db="EMBL/GenBank/DDBJ databases">
        <title>Stakelama flava sp. nov., a novel endophytic bacterium isolated from branch of Kandelia candel.</title>
        <authorList>
            <person name="Tuo L."/>
        </authorList>
    </citation>
    <scope>NUCLEOTIDE SEQUENCE [LARGE SCALE GENOMIC DNA]</scope>
    <source>
        <strain evidence="2 3">CBK3Z-3</strain>
    </source>
</reference>